<dbReference type="Pfam" id="PF07719">
    <property type="entry name" value="TPR_2"/>
    <property type="match status" value="2"/>
</dbReference>
<accession>L1JS32</accession>
<reference evidence="6" key="3">
    <citation type="submission" date="2015-06" db="UniProtKB">
        <authorList>
            <consortium name="EnsemblProtists"/>
        </authorList>
    </citation>
    <scope>IDENTIFICATION</scope>
</reference>
<evidence type="ECO:0000256" key="3">
    <source>
        <dbReference type="PROSITE-ProRule" id="PRU00339"/>
    </source>
</evidence>
<dbReference type="InterPro" id="IPR051685">
    <property type="entry name" value="Ycf3/AcsC/BcsC/TPR_MFPF"/>
</dbReference>
<keyword evidence="1" id="KW-0677">Repeat</keyword>
<evidence type="ECO:0000313" key="6">
    <source>
        <dbReference type="EnsemblProtists" id="EKX50883"/>
    </source>
</evidence>
<dbReference type="STRING" id="905079.L1JS32"/>
<evidence type="ECO:0000256" key="1">
    <source>
        <dbReference type="ARBA" id="ARBA00022737"/>
    </source>
</evidence>
<dbReference type="PANTHER" id="PTHR44943:SF8">
    <property type="entry name" value="TPR REPEAT-CONTAINING PROTEIN MJ0263"/>
    <property type="match status" value="1"/>
</dbReference>
<dbReference type="SMART" id="SM00028">
    <property type="entry name" value="TPR"/>
    <property type="match status" value="5"/>
</dbReference>
<dbReference type="EnsemblProtists" id="EKX50883">
    <property type="protein sequence ID" value="EKX50883"/>
    <property type="gene ID" value="GUITHDRAFT_103468"/>
</dbReference>
<evidence type="ECO:0000256" key="2">
    <source>
        <dbReference type="ARBA" id="ARBA00022803"/>
    </source>
</evidence>
<proteinExistence type="predicted"/>
<dbReference type="EMBL" id="JH992977">
    <property type="protein sequence ID" value="EKX50883.1"/>
    <property type="molecule type" value="Genomic_DNA"/>
</dbReference>
<dbReference type="OrthoDB" id="19588at2759"/>
<evidence type="ECO:0000313" key="5">
    <source>
        <dbReference type="EMBL" id="EKX50883.1"/>
    </source>
</evidence>
<keyword evidence="7" id="KW-1185">Reference proteome</keyword>
<organism evidence="5">
    <name type="scientific">Guillardia theta (strain CCMP2712)</name>
    <name type="common">Cryptophyte</name>
    <dbReference type="NCBI Taxonomy" id="905079"/>
    <lineage>
        <taxon>Eukaryota</taxon>
        <taxon>Cryptophyceae</taxon>
        <taxon>Pyrenomonadales</taxon>
        <taxon>Geminigeraceae</taxon>
        <taxon>Guillardia</taxon>
    </lineage>
</organism>
<dbReference type="eggNOG" id="KOG4626">
    <property type="taxonomic scope" value="Eukaryota"/>
</dbReference>
<dbReference type="GeneID" id="17307409"/>
<dbReference type="HOGENOM" id="CLU_673445_0_0_1"/>
<gene>
    <name evidence="5" type="ORF">GUITHDRAFT_103468</name>
</gene>
<dbReference type="InterPro" id="IPR013105">
    <property type="entry name" value="TPR_2"/>
</dbReference>
<dbReference type="Pfam" id="PF13432">
    <property type="entry name" value="TPR_16"/>
    <property type="match status" value="1"/>
</dbReference>
<dbReference type="PaxDb" id="55529-EKX50883"/>
<dbReference type="SUPFAM" id="SSF48452">
    <property type="entry name" value="TPR-like"/>
    <property type="match status" value="2"/>
</dbReference>
<feature type="repeat" description="TPR" evidence="3">
    <location>
        <begin position="30"/>
        <end position="63"/>
    </location>
</feature>
<dbReference type="PANTHER" id="PTHR44943">
    <property type="entry name" value="CELLULOSE SYNTHASE OPERON PROTEIN C"/>
    <property type="match status" value="1"/>
</dbReference>
<feature type="repeat" description="TPR" evidence="3">
    <location>
        <begin position="99"/>
        <end position="132"/>
    </location>
</feature>
<feature type="region of interest" description="Disordered" evidence="4">
    <location>
        <begin position="223"/>
        <end position="276"/>
    </location>
</feature>
<feature type="compositionally biased region" description="Basic and acidic residues" evidence="4">
    <location>
        <begin position="253"/>
        <end position="276"/>
    </location>
</feature>
<dbReference type="AlphaFoldDB" id="L1JS32"/>
<dbReference type="Proteomes" id="UP000011087">
    <property type="component" value="Unassembled WGS sequence"/>
</dbReference>
<sequence>MRLRGGEDGEDSSDIIQFYEQILEGNPTSATAHVSLGRVYERKNNFDAAESQYAIAKALNPLDPLCYSYLGQVLLNQRQRPEAAMEEFKQALALSPDAAELHHVMARINHGFGKYEEAKDGYKKTLELQPNDGQTMSDLGSLLEAEDGDQDTVFGLYKQATKFHPDSALVWSNYGRALLNKKKYRDAITSLRNALRIEPDSHHALCNLGAALASFAPDCTESEFMEDEEPRRRGREGMVEAEGGRTEEEEINEKERKEEGKEEGKCGSDKEEKENKEEEVMVCDVEDIYARALDLCPFDPSTLVNYGKVCMEKGRVKMAEELFEEALKLEPDMVEAISGLGSIIEHRMTDELDTKRKEQFLNIAEAHHEKALSLLPDNPDVITNYAVRRIGGTGRMKLRSCTSEVASLR</sequence>
<dbReference type="KEGG" id="gtt:GUITHDRAFT_103468"/>
<dbReference type="PROSITE" id="PS50005">
    <property type="entry name" value="TPR"/>
    <property type="match status" value="4"/>
</dbReference>
<dbReference type="OMA" id="AHANLAF"/>
<evidence type="ECO:0000313" key="7">
    <source>
        <dbReference type="Proteomes" id="UP000011087"/>
    </source>
</evidence>
<reference evidence="7" key="2">
    <citation type="submission" date="2012-11" db="EMBL/GenBank/DDBJ databases">
        <authorList>
            <person name="Kuo A."/>
            <person name="Curtis B.A."/>
            <person name="Tanifuji G."/>
            <person name="Burki F."/>
            <person name="Gruber A."/>
            <person name="Irimia M."/>
            <person name="Maruyama S."/>
            <person name="Arias M.C."/>
            <person name="Ball S.G."/>
            <person name="Gile G.H."/>
            <person name="Hirakawa Y."/>
            <person name="Hopkins J.F."/>
            <person name="Rensing S.A."/>
            <person name="Schmutz J."/>
            <person name="Symeonidi A."/>
            <person name="Elias M."/>
            <person name="Eveleigh R.J."/>
            <person name="Herman E.K."/>
            <person name="Klute M.J."/>
            <person name="Nakayama T."/>
            <person name="Obornik M."/>
            <person name="Reyes-Prieto A."/>
            <person name="Armbrust E.V."/>
            <person name="Aves S.J."/>
            <person name="Beiko R.G."/>
            <person name="Coutinho P."/>
            <person name="Dacks J.B."/>
            <person name="Durnford D.G."/>
            <person name="Fast N.M."/>
            <person name="Green B.R."/>
            <person name="Grisdale C."/>
            <person name="Hempe F."/>
            <person name="Henrissat B."/>
            <person name="Hoppner M.P."/>
            <person name="Ishida K.-I."/>
            <person name="Kim E."/>
            <person name="Koreny L."/>
            <person name="Kroth P.G."/>
            <person name="Liu Y."/>
            <person name="Malik S.-B."/>
            <person name="Maier U.G."/>
            <person name="McRose D."/>
            <person name="Mock T."/>
            <person name="Neilson J.A."/>
            <person name="Onodera N.T."/>
            <person name="Poole A.M."/>
            <person name="Pritham E.J."/>
            <person name="Richards T.A."/>
            <person name="Rocap G."/>
            <person name="Roy S.W."/>
            <person name="Sarai C."/>
            <person name="Schaack S."/>
            <person name="Shirato S."/>
            <person name="Slamovits C.H."/>
            <person name="Spencer D.F."/>
            <person name="Suzuki S."/>
            <person name="Worden A.Z."/>
            <person name="Zauner S."/>
            <person name="Barry K."/>
            <person name="Bell C."/>
            <person name="Bharti A.K."/>
            <person name="Crow J.A."/>
            <person name="Grimwood J."/>
            <person name="Kramer R."/>
            <person name="Lindquist E."/>
            <person name="Lucas S."/>
            <person name="Salamov A."/>
            <person name="McFadden G.I."/>
            <person name="Lane C.E."/>
            <person name="Keeling P.J."/>
            <person name="Gray M.W."/>
            <person name="Grigoriev I.V."/>
            <person name="Archibald J.M."/>
        </authorList>
    </citation>
    <scope>NUCLEOTIDE SEQUENCE</scope>
    <source>
        <strain evidence="7">CCMP2712</strain>
    </source>
</reference>
<feature type="repeat" description="TPR" evidence="3">
    <location>
        <begin position="300"/>
        <end position="333"/>
    </location>
</feature>
<keyword evidence="2 3" id="KW-0802">TPR repeat</keyword>
<reference evidence="5 7" key="1">
    <citation type="journal article" date="2012" name="Nature">
        <title>Algal genomes reveal evolutionary mosaicism and the fate of nucleomorphs.</title>
        <authorList>
            <consortium name="DOE Joint Genome Institute"/>
            <person name="Curtis B.A."/>
            <person name="Tanifuji G."/>
            <person name="Burki F."/>
            <person name="Gruber A."/>
            <person name="Irimia M."/>
            <person name="Maruyama S."/>
            <person name="Arias M.C."/>
            <person name="Ball S.G."/>
            <person name="Gile G.H."/>
            <person name="Hirakawa Y."/>
            <person name="Hopkins J.F."/>
            <person name="Kuo A."/>
            <person name="Rensing S.A."/>
            <person name="Schmutz J."/>
            <person name="Symeonidi A."/>
            <person name="Elias M."/>
            <person name="Eveleigh R.J."/>
            <person name="Herman E.K."/>
            <person name="Klute M.J."/>
            <person name="Nakayama T."/>
            <person name="Obornik M."/>
            <person name="Reyes-Prieto A."/>
            <person name="Armbrust E.V."/>
            <person name="Aves S.J."/>
            <person name="Beiko R.G."/>
            <person name="Coutinho P."/>
            <person name="Dacks J.B."/>
            <person name="Durnford D.G."/>
            <person name="Fast N.M."/>
            <person name="Green B.R."/>
            <person name="Grisdale C.J."/>
            <person name="Hempel F."/>
            <person name="Henrissat B."/>
            <person name="Hoppner M.P."/>
            <person name="Ishida K."/>
            <person name="Kim E."/>
            <person name="Koreny L."/>
            <person name="Kroth P.G."/>
            <person name="Liu Y."/>
            <person name="Malik S.B."/>
            <person name="Maier U.G."/>
            <person name="McRose D."/>
            <person name="Mock T."/>
            <person name="Neilson J.A."/>
            <person name="Onodera N.T."/>
            <person name="Poole A.M."/>
            <person name="Pritham E.J."/>
            <person name="Richards T.A."/>
            <person name="Rocap G."/>
            <person name="Roy S.W."/>
            <person name="Sarai C."/>
            <person name="Schaack S."/>
            <person name="Shirato S."/>
            <person name="Slamovits C.H."/>
            <person name="Spencer D.F."/>
            <person name="Suzuki S."/>
            <person name="Worden A.Z."/>
            <person name="Zauner S."/>
            <person name="Barry K."/>
            <person name="Bell C."/>
            <person name="Bharti A.K."/>
            <person name="Crow J.A."/>
            <person name="Grimwood J."/>
            <person name="Kramer R."/>
            <person name="Lindquist E."/>
            <person name="Lucas S."/>
            <person name="Salamov A."/>
            <person name="McFadden G.I."/>
            <person name="Lane C.E."/>
            <person name="Keeling P.J."/>
            <person name="Gray M.W."/>
            <person name="Grigoriev I.V."/>
            <person name="Archibald J.M."/>
        </authorList>
    </citation>
    <scope>NUCLEOTIDE SEQUENCE</scope>
    <source>
        <strain evidence="5 7">CCMP2712</strain>
    </source>
</reference>
<protein>
    <submittedName>
        <fullName evidence="5 6">Uncharacterized protein</fullName>
    </submittedName>
</protein>
<dbReference type="RefSeq" id="XP_005837863.1">
    <property type="nucleotide sequence ID" value="XM_005837806.1"/>
</dbReference>
<dbReference type="InterPro" id="IPR011990">
    <property type="entry name" value="TPR-like_helical_dom_sf"/>
</dbReference>
<dbReference type="Gene3D" id="1.25.40.10">
    <property type="entry name" value="Tetratricopeptide repeat domain"/>
    <property type="match status" value="3"/>
</dbReference>
<feature type="compositionally biased region" description="Basic and acidic residues" evidence="4">
    <location>
        <begin position="229"/>
        <end position="246"/>
    </location>
</feature>
<evidence type="ECO:0000256" key="4">
    <source>
        <dbReference type="SAM" id="MobiDB-lite"/>
    </source>
</evidence>
<name>L1JS32_GUITC</name>
<feature type="repeat" description="TPR" evidence="3">
    <location>
        <begin position="168"/>
        <end position="201"/>
    </location>
</feature>
<dbReference type="InterPro" id="IPR019734">
    <property type="entry name" value="TPR_rpt"/>
</dbReference>